<name>A0A0G4MPW4_VERLO</name>
<feature type="region of interest" description="Disordered" evidence="1">
    <location>
        <begin position="34"/>
        <end position="99"/>
    </location>
</feature>
<protein>
    <submittedName>
        <fullName evidence="2">Uncharacterized protein</fullName>
    </submittedName>
</protein>
<sequence length="99" mass="10636">MARPTRLAGGAQDTFQIFRDDYYENLTPMMSHAPMPAVAKPPRRPLASSNSNVVLNPPSSSSFRQSPVKGAHMNSAPLNSLQPAQSNRLGMVTMAPPSS</sequence>
<reference evidence="2 3" key="1">
    <citation type="submission" date="2015-05" db="EMBL/GenBank/DDBJ databases">
        <authorList>
            <person name="Wang D.B."/>
            <person name="Wang M."/>
        </authorList>
    </citation>
    <scope>NUCLEOTIDE SEQUENCE [LARGE SCALE GENOMIC DNA]</scope>
    <source>
        <strain evidence="2">VL1</strain>
    </source>
</reference>
<evidence type="ECO:0000313" key="3">
    <source>
        <dbReference type="Proteomes" id="UP000044602"/>
    </source>
</evidence>
<dbReference type="STRING" id="100787.A0A0G4MPW4"/>
<evidence type="ECO:0000256" key="1">
    <source>
        <dbReference type="SAM" id="MobiDB-lite"/>
    </source>
</evidence>
<proteinExistence type="predicted"/>
<dbReference type="Proteomes" id="UP000044602">
    <property type="component" value="Unassembled WGS sequence"/>
</dbReference>
<accession>A0A0G4MPW4</accession>
<keyword evidence="3" id="KW-1185">Reference proteome</keyword>
<dbReference type="EMBL" id="CVQH01023976">
    <property type="protein sequence ID" value="CRK36259.1"/>
    <property type="molecule type" value="Genomic_DNA"/>
</dbReference>
<feature type="non-terminal residue" evidence="2">
    <location>
        <position position="99"/>
    </location>
</feature>
<feature type="compositionally biased region" description="Low complexity" evidence="1">
    <location>
        <begin position="45"/>
        <end position="62"/>
    </location>
</feature>
<feature type="compositionally biased region" description="Polar residues" evidence="1">
    <location>
        <begin position="76"/>
        <end position="88"/>
    </location>
</feature>
<organism evidence="2 3">
    <name type="scientific">Verticillium longisporum</name>
    <name type="common">Verticillium dahliae var. longisporum</name>
    <dbReference type="NCBI Taxonomy" id="100787"/>
    <lineage>
        <taxon>Eukaryota</taxon>
        <taxon>Fungi</taxon>
        <taxon>Dikarya</taxon>
        <taxon>Ascomycota</taxon>
        <taxon>Pezizomycotina</taxon>
        <taxon>Sordariomycetes</taxon>
        <taxon>Hypocreomycetidae</taxon>
        <taxon>Glomerellales</taxon>
        <taxon>Plectosphaerellaceae</taxon>
        <taxon>Verticillium</taxon>
    </lineage>
</organism>
<dbReference type="AlphaFoldDB" id="A0A0G4MPW4"/>
<gene>
    <name evidence="2" type="ORF">BN1708_019946</name>
</gene>
<evidence type="ECO:0000313" key="2">
    <source>
        <dbReference type="EMBL" id="CRK36259.1"/>
    </source>
</evidence>